<dbReference type="SUPFAM" id="SSF53383">
    <property type="entry name" value="PLP-dependent transferases"/>
    <property type="match status" value="1"/>
</dbReference>
<sequence>MNPRTGTTSTTSTNGAVSAANAVGTASAACRALAERTGTNARDWYPVFKARYGMLVAFETLAEQRGRGAVATQLFTCCTAVDPIVTAELIPVYADVDADTLAIDPNRFDPKAIADLRAVMLQHTFGLVDELSSAALAERAHAVGALVMEDCAHCVGRMARDERGLPLADISIHSFGVEKMLPTRFGGAVWINPRLAADAPALDRQLRSRLASLPAPDGRLDVVTKLYVNQNRVFSRLGGLGGSLRRTFTRLGWYEPPIADVEQRGGLAYRPFASTAWIDGKAAAALHDLDGNEDSRRAIVGVYRRRLADCAALEIPGVALDGPAQPLLRFPLFAADTATADRLIEASRSVGGYAERWYRPELFPGVTDEHAYGLDRLDRGTVPVSDDLVARALCLPTELSEQRAEAICDALLESLDRH</sequence>
<dbReference type="AlphaFoldDB" id="A0A2M9HH25"/>
<evidence type="ECO:0000256" key="1">
    <source>
        <dbReference type="ARBA" id="ARBA00001933"/>
    </source>
</evidence>
<organism evidence="3 4">
    <name type="scientific">Bifidobacterium simiarum</name>
    <dbReference type="NCBI Taxonomy" id="2045441"/>
    <lineage>
        <taxon>Bacteria</taxon>
        <taxon>Bacillati</taxon>
        <taxon>Actinomycetota</taxon>
        <taxon>Actinomycetes</taxon>
        <taxon>Bifidobacteriales</taxon>
        <taxon>Bifidobacteriaceae</taxon>
        <taxon>Bifidobacterium</taxon>
    </lineage>
</organism>
<gene>
    <name evidence="3" type="ORF">CSQ87_00755</name>
</gene>
<dbReference type="RefSeq" id="WP_100511943.1">
    <property type="nucleotide sequence ID" value="NZ_PEBK01000001.1"/>
</dbReference>
<evidence type="ECO:0000256" key="2">
    <source>
        <dbReference type="RuleBase" id="RU004508"/>
    </source>
</evidence>
<evidence type="ECO:0008006" key="5">
    <source>
        <dbReference type="Google" id="ProtNLM"/>
    </source>
</evidence>
<accession>A0A2M9HH25</accession>
<dbReference type="Gene3D" id="3.90.1150.10">
    <property type="entry name" value="Aspartate Aminotransferase, domain 1"/>
    <property type="match status" value="1"/>
</dbReference>
<comment type="cofactor">
    <cofactor evidence="1">
        <name>pyridoxal 5'-phosphate</name>
        <dbReference type="ChEBI" id="CHEBI:597326"/>
    </cofactor>
</comment>
<evidence type="ECO:0000313" key="4">
    <source>
        <dbReference type="Proteomes" id="UP000231451"/>
    </source>
</evidence>
<dbReference type="GO" id="GO:0030170">
    <property type="term" value="F:pyridoxal phosphate binding"/>
    <property type="evidence" value="ECO:0007669"/>
    <property type="project" value="TreeGrafter"/>
</dbReference>
<dbReference type="PANTHER" id="PTHR30244:SF34">
    <property type="entry name" value="DTDP-4-AMINO-4,6-DIDEOXYGALACTOSE TRANSAMINASE"/>
    <property type="match status" value="1"/>
</dbReference>
<keyword evidence="4" id="KW-1185">Reference proteome</keyword>
<proteinExistence type="inferred from homology"/>
<dbReference type="PROSITE" id="PS51257">
    <property type="entry name" value="PROKAR_LIPOPROTEIN"/>
    <property type="match status" value="1"/>
</dbReference>
<dbReference type="InterPro" id="IPR015424">
    <property type="entry name" value="PyrdxlP-dep_Trfase"/>
</dbReference>
<dbReference type="GO" id="GO:0008483">
    <property type="term" value="F:transaminase activity"/>
    <property type="evidence" value="ECO:0007669"/>
    <property type="project" value="TreeGrafter"/>
</dbReference>
<keyword evidence="2" id="KW-0663">Pyridoxal phosphate</keyword>
<dbReference type="GO" id="GO:0000271">
    <property type="term" value="P:polysaccharide biosynthetic process"/>
    <property type="evidence" value="ECO:0007669"/>
    <property type="project" value="TreeGrafter"/>
</dbReference>
<comment type="similarity">
    <text evidence="2">Belongs to the DegT/DnrJ/EryC1 family.</text>
</comment>
<name>A0A2M9HH25_9BIFI</name>
<reference evidence="3 4" key="1">
    <citation type="submission" date="2017-10" db="EMBL/GenBank/DDBJ databases">
        <title>Draft genome sequences of strains TRE 1, TRE 9, TRE H and TRI 7, isolated from tamarins, belonging to four potential novel Bifidobacterium species.</title>
        <authorList>
            <person name="Mattarelli P."/>
            <person name="Modesto M."/>
            <person name="Puglisi E."/>
            <person name="Morelli L."/>
            <person name="Spezio C."/>
            <person name="Bonetti A."/>
            <person name="Sandri C."/>
        </authorList>
    </citation>
    <scope>NUCLEOTIDE SEQUENCE [LARGE SCALE GENOMIC DNA]</scope>
    <source>
        <strain evidence="4">TRI7</strain>
    </source>
</reference>
<dbReference type="InterPro" id="IPR015421">
    <property type="entry name" value="PyrdxlP-dep_Trfase_major"/>
</dbReference>
<dbReference type="OrthoDB" id="3181046at2"/>
<dbReference type="InterPro" id="IPR000653">
    <property type="entry name" value="DegT/StrS_aminotransferase"/>
</dbReference>
<comment type="caution">
    <text evidence="3">The sequence shown here is derived from an EMBL/GenBank/DDBJ whole genome shotgun (WGS) entry which is preliminary data.</text>
</comment>
<dbReference type="PANTHER" id="PTHR30244">
    <property type="entry name" value="TRANSAMINASE"/>
    <property type="match status" value="1"/>
</dbReference>
<evidence type="ECO:0000313" key="3">
    <source>
        <dbReference type="EMBL" id="PJM76099.1"/>
    </source>
</evidence>
<protein>
    <recommendedName>
        <fullName evidence="5">DegT/DnrJ/EryC1/StrS aminotransferase</fullName>
    </recommendedName>
</protein>
<dbReference type="EMBL" id="PEBK01000001">
    <property type="protein sequence ID" value="PJM76099.1"/>
    <property type="molecule type" value="Genomic_DNA"/>
</dbReference>
<dbReference type="Gene3D" id="3.40.640.10">
    <property type="entry name" value="Type I PLP-dependent aspartate aminotransferase-like (Major domain)"/>
    <property type="match status" value="1"/>
</dbReference>
<dbReference type="InterPro" id="IPR015422">
    <property type="entry name" value="PyrdxlP-dep_Trfase_small"/>
</dbReference>
<dbReference type="Pfam" id="PF01041">
    <property type="entry name" value="DegT_DnrJ_EryC1"/>
    <property type="match status" value="1"/>
</dbReference>
<dbReference type="Proteomes" id="UP000231451">
    <property type="component" value="Unassembled WGS sequence"/>
</dbReference>